<feature type="region of interest" description="Disordered" evidence="9">
    <location>
        <begin position="61"/>
        <end position="91"/>
    </location>
</feature>
<keyword evidence="7" id="KW-0843">Virulence</keyword>
<dbReference type="Proteomes" id="UP000574931">
    <property type="component" value="Unassembled WGS sequence"/>
</dbReference>
<dbReference type="Gene3D" id="2.40.128.260">
    <property type="entry name" value="Type IV secretion system, VirB10/TraB/TrbI"/>
    <property type="match status" value="2"/>
</dbReference>
<gene>
    <name evidence="11" type="ORF">HKX02_24410</name>
</gene>
<evidence type="ECO:0000256" key="10">
    <source>
        <dbReference type="SAM" id="Phobius"/>
    </source>
</evidence>
<evidence type="ECO:0000256" key="3">
    <source>
        <dbReference type="ARBA" id="ARBA00019211"/>
    </source>
</evidence>
<dbReference type="NCBIfam" id="NF038091">
    <property type="entry name" value="T4SS_VirB10"/>
    <property type="match status" value="1"/>
</dbReference>
<evidence type="ECO:0000256" key="6">
    <source>
        <dbReference type="ARBA" id="ARBA00022989"/>
    </source>
</evidence>
<dbReference type="AlphaFoldDB" id="A0A849KNA5"/>
<comment type="similarity">
    <text evidence="2">Belongs to the TrbI/VirB10 family.</text>
</comment>
<evidence type="ECO:0000256" key="2">
    <source>
        <dbReference type="ARBA" id="ARBA00010265"/>
    </source>
</evidence>
<dbReference type="CDD" id="cd16429">
    <property type="entry name" value="VirB10"/>
    <property type="match status" value="1"/>
</dbReference>
<dbReference type="EMBL" id="JABFCY010000024">
    <property type="protein sequence ID" value="NNU63375.1"/>
    <property type="molecule type" value="Genomic_DNA"/>
</dbReference>
<accession>A0A849KNA5</accession>
<evidence type="ECO:0000313" key="12">
    <source>
        <dbReference type="Proteomes" id="UP000574931"/>
    </source>
</evidence>
<evidence type="ECO:0000256" key="1">
    <source>
        <dbReference type="ARBA" id="ARBA00004162"/>
    </source>
</evidence>
<reference evidence="11 12" key="1">
    <citation type="submission" date="2020-05" db="EMBL/GenBank/DDBJ databases">
        <title>Draft Genome Sequence of Ochrobactrum soli Isolated from Stable Fly Gut.</title>
        <authorList>
            <person name="Pileggi M.T."/>
            <person name="Vazhakkala L.J."/>
            <person name="Wong C.N."/>
        </authorList>
    </citation>
    <scope>NUCLEOTIDE SEQUENCE [LARGE SCALE GENOMIC DNA]</scope>
    <source>
        <strain evidence="11 12">MTP-C0764</strain>
    </source>
</reference>
<evidence type="ECO:0000256" key="8">
    <source>
        <dbReference type="ARBA" id="ARBA00023136"/>
    </source>
</evidence>
<keyword evidence="12" id="KW-1185">Reference proteome</keyword>
<comment type="subcellular location">
    <subcellularLocation>
        <location evidence="1">Cell membrane</location>
        <topology evidence="1">Single-pass membrane protein</topology>
    </subcellularLocation>
</comment>
<organism evidence="11 12">
    <name type="scientific">Ochrobactrum soli</name>
    <dbReference type="NCBI Taxonomy" id="2448455"/>
    <lineage>
        <taxon>Bacteria</taxon>
        <taxon>Pseudomonadati</taxon>
        <taxon>Pseudomonadota</taxon>
        <taxon>Alphaproteobacteria</taxon>
        <taxon>Hyphomicrobiales</taxon>
        <taxon>Brucellaceae</taxon>
        <taxon>Brucella/Ochrobactrum group</taxon>
        <taxon>Ochrobactrum</taxon>
    </lineage>
</organism>
<protein>
    <recommendedName>
        <fullName evidence="3">Type IV secretion system protein virB10</fullName>
    </recommendedName>
</protein>
<feature type="region of interest" description="Disordered" evidence="9">
    <location>
        <begin position="131"/>
        <end position="164"/>
    </location>
</feature>
<dbReference type="GO" id="GO:0005886">
    <property type="term" value="C:plasma membrane"/>
    <property type="evidence" value="ECO:0007669"/>
    <property type="project" value="UniProtKB-SubCell"/>
</dbReference>
<keyword evidence="5 10" id="KW-0812">Transmembrane</keyword>
<evidence type="ECO:0000256" key="5">
    <source>
        <dbReference type="ARBA" id="ARBA00022692"/>
    </source>
</evidence>
<dbReference type="InterPro" id="IPR047695">
    <property type="entry name" value="T4SS_VirB10/PtlG"/>
</dbReference>
<dbReference type="RefSeq" id="WP_171319668.1">
    <property type="nucleotide sequence ID" value="NZ_JABFCY010000024.1"/>
</dbReference>
<sequence>MTDTNQNNEEHQVDGERGAGITSVANESSSSQNLGKMVLVTIITVVGLGFLYLTWNSGEDAPQEEDQRRTSISPAVPFTPATTRREEDPAPVVVQPVTRDVAPEERPEETDKMLEASMRAPVIAFSADVNRDRGQQGGEGAPQDFSMGLPPGLGLGGQQQPQDRLRDKLQPTPLEGVTASVLPNLHMVVPQGTQIPCNLQTAVSSDQPGFVSCVVQRDVLSASGQVVLMEKGTSIVGEYEGGLRRGQKRIFVLWNRARTPRGVIINLASPAADGLGRSGFDGKIDTHFWERFGGAILMSVLSDATKYGFSRLRDGQDIETEETERASRDAASIALENSINIPPTLYKNQGDVVSIFVARDLDFSTVYDLKTTETRNQIYDRAVSGDMRRAPDIVTK</sequence>
<dbReference type="InterPro" id="IPR005498">
    <property type="entry name" value="T4SS_VirB10/TraB/TrbI"/>
</dbReference>
<keyword evidence="6 10" id="KW-1133">Transmembrane helix</keyword>
<keyword evidence="4" id="KW-1003">Cell membrane</keyword>
<dbReference type="InterPro" id="IPR042217">
    <property type="entry name" value="T4SS_VirB10/TrbI"/>
</dbReference>
<evidence type="ECO:0000256" key="9">
    <source>
        <dbReference type="SAM" id="MobiDB-lite"/>
    </source>
</evidence>
<proteinExistence type="inferred from homology"/>
<evidence type="ECO:0000256" key="4">
    <source>
        <dbReference type="ARBA" id="ARBA00022475"/>
    </source>
</evidence>
<keyword evidence="8 10" id="KW-0472">Membrane</keyword>
<feature type="transmembrane region" description="Helical" evidence="10">
    <location>
        <begin position="37"/>
        <end position="55"/>
    </location>
</feature>
<name>A0A849KNA5_9HYPH</name>
<evidence type="ECO:0000313" key="11">
    <source>
        <dbReference type="EMBL" id="NNU63375.1"/>
    </source>
</evidence>
<dbReference type="Pfam" id="PF03743">
    <property type="entry name" value="TrbI"/>
    <property type="match status" value="1"/>
</dbReference>
<evidence type="ECO:0000256" key="7">
    <source>
        <dbReference type="ARBA" id="ARBA00023026"/>
    </source>
</evidence>
<comment type="caution">
    <text evidence="11">The sequence shown here is derived from an EMBL/GenBank/DDBJ whole genome shotgun (WGS) entry which is preliminary data.</text>
</comment>